<gene>
    <name evidence="3" type="ORF">LVJ81_02870</name>
</gene>
<dbReference type="NCBIfam" id="NF008528">
    <property type="entry name" value="PRK11463.1-2"/>
    <property type="match status" value="1"/>
</dbReference>
<dbReference type="RefSeq" id="WP_019958087.1">
    <property type="nucleotide sequence ID" value="NZ_CP091512.1"/>
</dbReference>
<feature type="transmembrane region" description="Helical" evidence="2">
    <location>
        <begin position="78"/>
        <end position="101"/>
    </location>
</feature>
<proteinExistence type="predicted"/>
<dbReference type="PANTHER" id="PTHR35335:SF1">
    <property type="entry name" value="UPF0716 PROTEIN FXSA"/>
    <property type="match status" value="1"/>
</dbReference>
<evidence type="ECO:0000313" key="3">
    <source>
        <dbReference type="EMBL" id="UOO92996.1"/>
    </source>
</evidence>
<sequence length="159" mass="17773">MRYLGWLFPAFLILEVVSIVMVSQWLGIWTLVLMALQFFTGIFLMRNLGFSSVLMAGETLRKNPQGLSVYQLMWPIRFIISAILLISPGFVSTAIAAGLMLPLKGGPKTNIGSEQAQQAYQQYRQRQNNHADGDIIDGDYSEVKPSPSRPSNDVPRIEP</sequence>
<dbReference type="Pfam" id="PF04186">
    <property type="entry name" value="FxsA"/>
    <property type="match status" value="1"/>
</dbReference>
<protein>
    <submittedName>
        <fullName evidence="3">FxsA family protein</fullName>
    </submittedName>
</protein>
<evidence type="ECO:0000256" key="1">
    <source>
        <dbReference type="SAM" id="MobiDB-lite"/>
    </source>
</evidence>
<dbReference type="EMBL" id="CP091512">
    <property type="protein sequence ID" value="UOO92996.1"/>
    <property type="molecule type" value="Genomic_DNA"/>
</dbReference>
<name>A0ABY4EB68_VITST</name>
<keyword evidence="2" id="KW-0472">Membrane</keyword>
<organism evidence="3 4">
    <name type="scientific">Vitreoscilla stercoraria</name>
    <dbReference type="NCBI Taxonomy" id="61"/>
    <lineage>
        <taxon>Bacteria</taxon>
        <taxon>Pseudomonadati</taxon>
        <taxon>Pseudomonadota</taxon>
        <taxon>Betaproteobacteria</taxon>
        <taxon>Neisseriales</taxon>
        <taxon>Neisseriaceae</taxon>
        <taxon>Vitreoscilla</taxon>
    </lineage>
</organism>
<feature type="transmembrane region" description="Helical" evidence="2">
    <location>
        <begin position="28"/>
        <end position="57"/>
    </location>
</feature>
<feature type="compositionally biased region" description="Low complexity" evidence="1">
    <location>
        <begin position="116"/>
        <end position="126"/>
    </location>
</feature>
<dbReference type="Proteomes" id="UP000832034">
    <property type="component" value="Chromosome"/>
</dbReference>
<evidence type="ECO:0000256" key="2">
    <source>
        <dbReference type="SAM" id="Phobius"/>
    </source>
</evidence>
<dbReference type="InterPro" id="IPR007313">
    <property type="entry name" value="FxsA"/>
</dbReference>
<feature type="region of interest" description="Disordered" evidence="1">
    <location>
        <begin position="116"/>
        <end position="159"/>
    </location>
</feature>
<keyword evidence="4" id="KW-1185">Reference proteome</keyword>
<keyword evidence="2" id="KW-1133">Transmembrane helix</keyword>
<reference evidence="3" key="1">
    <citation type="submission" date="2021-12" db="EMBL/GenBank/DDBJ databases">
        <authorList>
            <person name="Veyrier F.J."/>
        </authorList>
    </citation>
    <scope>NUCLEOTIDE SEQUENCE</scope>
    <source>
        <strain evidence="3">SAG 1488-6</strain>
    </source>
</reference>
<evidence type="ECO:0000313" key="4">
    <source>
        <dbReference type="Proteomes" id="UP000832034"/>
    </source>
</evidence>
<accession>A0ABY4EB68</accession>
<keyword evidence="2" id="KW-0812">Transmembrane</keyword>
<dbReference type="PANTHER" id="PTHR35335">
    <property type="entry name" value="UPF0716 PROTEIN FXSA"/>
    <property type="match status" value="1"/>
</dbReference>
<reference evidence="3" key="2">
    <citation type="journal article" date="2022" name="Res Sq">
        <title>Evolution of multicellular longitudinally dividing oral cavity symbionts (Neisseriaceae).</title>
        <authorList>
            <person name="Nyongesa S."/>
            <person name="Weber P."/>
            <person name="Bernet E."/>
            <person name="Pullido F."/>
            <person name="Nieckarz M."/>
            <person name="Delaby M."/>
            <person name="Nieves C."/>
            <person name="Viehboeck T."/>
            <person name="Krause N."/>
            <person name="Rivera-Millot A."/>
            <person name="Nakamura A."/>
            <person name="Vischer N."/>
            <person name="VanNieuwenhze M."/>
            <person name="Brun Y."/>
            <person name="Cava F."/>
            <person name="Bulgheresi S."/>
            <person name="Veyrier F."/>
        </authorList>
    </citation>
    <scope>NUCLEOTIDE SEQUENCE</scope>
    <source>
        <strain evidence="3">SAG 1488-6</strain>
    </source>
</reference>